<dbReference type="EMBL" id="BLAB01000001">
    <property type="protein sequence ID" value="GER93086.1"/>
    <property type="molecule type" value="Genomic_DNA"/>
</dbReference>
<dbReference type="CDD" id="cd00616">
    <property type="entry name" value="AHBA_syn"/>
    <property type="match status" value="1"/>
</dbReference>
<dbReference type="InterPro" id="IPR000653">
    <property type="entry name" value="DegT/StrS_aminotransferase"/>
</dbReference>
<proteinExistence type="inferred from homology"/>
<evidence type="ECO:0000256" key="2">
    <source>
        <dbReference type="ARBA" id="ARBA00037999"/>
    </source>
</evidence>
<dbReference type="Pfam" id="PF01041">
    <property type="entry name" value="DegT_DnrJ_EryC1"/>
    <property type="match status" value="1"/>
</dbReference>
<evidence type="ECO:0000313" key="3">
    <source>
        <dbReference type="EMBL" id="GER93086.1"/>
    </source>
</evidence>
<sequence length="369" mass="41387">MKPMIDLKKQYMEIKDEVLLMVNEVLESSQYILGKRVAELEDHIKKYHGVQDAIAVASGTDALHLSLRALGIGEGDEVITTAFTFFATVEAIMYTGAKPVFVDIEPETYNIDVSLIEKKVTERTKAIIPVHIFGHPVDMEGIMDIAQKYSLKVIEDCAQSFGASFNGKKAGSFGDAGCFSFYPSKNLGACGDGGMIILNDINVAHEVRKLRNHGSKGGYRHECLGYNSRLDEIQAGILLVKLKRIDAYNTKRRENAILYNSLLSDIVTCPVEKDSAYHVYHQYTIRSNKRDIIQQCLKEHGISSVIYYPLPLHLQDALRYLGYKEGDLPITEQVSKEVLSLPIYPELTEEDIRLTSEVIHKCLETIHDA</sequence>
<dbReference type="Gene3D" id="3.40.640.10">
    <property type="entry name" value="Type I PLP-dependent aspartate aminotransferase-like (Major domain)"/>
    <property type="match status" value="1"/>
</dbReference>
<dbReference type="PANTHER" id="PTHR30244">
    <property type="entry name" value="TRANSAMINASE"/>
    <property type="match status" value="1"/>
</dbReference>
<dbReference type="FunFam" id="3.40.640.10:FF:000089">
    <property type="entry name" value="Aminotransferase, DegT/DnrJ/EryC1/StrS family"/>
    <property type="match status" value="1"/>
</dbReference>
<dbReference type="PIRSF" id="PIRSF000390">
    <property type="entry name" value="PLP_StrS"/>
    <property type="match status" value="1"/>
</dbReference>
<dbReference type="SUPFAM" id="SSF53383">
    <property type="entry name" value="PLP-dependent transferases"/>
    <property type="match status" value="1"/>
</dbReference>
<protein>
    <submittedName>
        <fullName evidence="3">DegT/DnrJ/EryC1/StrS family aminotransferase</fullName>
    </submittedName>
</protein>
<dbReference type="PANTHER" id="PTHR30244:SF36">
    <property type="entry name" value="3-OXO-GLUCOSE-6-PHOSPHATE:GLUTAMATE AMINOTRANSFERASE"/>
    <property type="match status" value="1"/>
</dbReference>
<dbReference type="Gene3D" id="3.90.1150.10">
    <property type="entry name" value="Aspartate Aminotransferase, domain 1"/>
    <property type="match status" value="1"/>
</dbReference>
<dbReference type="InterPro" id="IPR015424">
    <property type="entry name" value="PyrdxlP-dep_Trfase"/>
</dbReference>
<evidence type="ECO:0000256" key="1">
    <source>
        <dbReference type="ARBA" id="ARBA00022898"/>
    </source>
</evidence>
<keyword evidence="3" id="KW-0808">Transferase</keyword>
<gene>
    <name evidence="3" type="ORF">A45J_0819</name>
</gene>
<keyword evidence="3" id="KW-0032">Aminotransferase</keyword>
<accession>A0A5J4L6B4</accession>
<comment type="caution">
    <text evidence="3">The sequence shown here is derived from an EMBL/GenBank/DDBJ whole genome shotgun (WGS) entry which is preliminary data.</text>
</comment>
<comment type="similarity">
    <text evidence="2">Belongs to the DegT/DnrJ/EryC1 family.</text>
</comment>
<dbReference type="InterPro" id="IPR015422">
    <property type="entry name" value="PyrdxlP-dep_Trfase_small"/>
</dbReference>
<keyword evidence="1" id="KW-0663">Pyridoxal phosphate</keyword>
<organism evidence="3">
    <name type="scientific">hot springs metagenome</name>
    <dbReference type="NCBI Taxonomy" id="433727"/>
    <lineage>
        <taxon>unclassified sequences</taxon>
        <taxon>metagenomes</taxon>
        <taxon>ecological metagenomes</taxon>
    </lineage>
</organism>
<name>A0A5J4L6B4_9ZZZZ</name>
<dbReference type="InterPro" id="IPR015421">
    <property type="entry name" value="PyrdxlP-dep_Trfase_major"/>
</dbReference>
<dbReference type="GO" id="GO:0000271">
    <property type="term" value="P:polysaccharide biosynthetic process"/>
    <property type="evidence" value="ECO:0007669"/>
    <property type="project" value="TreeGrafter"/>
</dbReference>
<reference evidence="3" key="1">
    <citation type="submission" date="2019-10" db="EMBL/GenBank/DDBJ databases">
        <title>Metagenomic sequencing of thiosulfate-disproportionating enrichment culture.</title>
        <authorList>
            <person name="Umezawa K."/>
            <person name="Kojima H."/>
            <person name="Fukui M."/>
        </authorList>
    </citation>
    <scope>NUCLEOTIDE SEQUENCE</scope>
    <source>
        <strain evidence="3">45J</strain>
    </source>
</reference>
<dbReference type="GO" id="GO:0008483">
    <property type="term" value="F:transaminase activity"/>
    <property type="evidence" value="ECO:0007669"/>
    <property type="project" value="UniProtKB-KW"/>
</dbReference>
<dbReference type="AlphaFoldDB" id="A0A5J4L6B4"/>
<dbReference type="GO" id="GO:0030170">
    <property type="term" value="F:pyridoxal phosphate binding"/>
    <property type="evidence" value="ECO:0007669"/>
    <property type="project" value="UniProtKB-ARBA"/>
</dbReference>